<comment type="caution">
    <text evidence="1">The sequence shown here is derived from an EMBL/GenBank/DDBJ whole genome shotgun (WGS) entry which is preliminary data.</text>
</comment>
<gene>
    <name evidence="1" type="ORF">J2S57_006776</name>
</gene>
<name>A0ABT9PEA5_9ACTN</name>
<evidence type="ECO:0008006" key="3">
    <source>
        <dbReference type="Google" id="ProtNLM"/>
    </source>
</evidence>
<proteinExistence type="predicted"/>
<sequence>MAHLTLDVVLLLPPLLRELAVQASDQAGESMESAFRLGHPHPAVPGAGVCEPHVSLFMLRLAEGRVGELMDEVAALATRTAPVPVVGQEWRPNPYGAPELHYRRSARWTALQDDVVASAEPLRDGLRESDPAGARPSRVIERLEREDPTSAQLRQLVRYGYDEIGERFRPHVTVAWPRRPAPGFSGRLPEASRWDGVLDRIAVFGMGPNGTCVRPFGDAALTGPLSTTANVDQALR</sequence>
<dbReference type="EMBL" id="JAUSQZ010000001">
    <property type="protein sequence ID" value="MDP9831027.1"/>
    <property type="molecule type" value="Genomic_DNA"/>
</dbReference>
<accession>A0ABT9PEA5</accession>
<dbReference type="Proteomes" id="UP001235712">
    <property type="component" value="Unassembled WGS sequence"/>
</dbReference>
<evidence type="ECO:0000313" key="1">
    <source>
        <dbReference type="EMBL" id="MDP9831027.1"/>
    </source>
</evidence>
<evidence type="ECO:0000313" key="2">
    <source>
        <dbReference type="Proteomes" id="UP001235712"/>
    </source>
</evidence>
<dbReference type="RefSeq" id="WP_307250405.1">
    <property type="nucleotide sequence ID" value="NZ_JAUSQZ010000001.1"/>
</dbReference>
<protein>
    <recommendedName>
        <fullName evidence="3">2'-5' RNA ligase</fullName>
    </recommendedName>
</protein>
<keyword evidence="2" id="KW-1185">Reference proteome</keyword>
<organism evidence="1 2">
    <name type="scientific">Kineosporia succinea</name>
    <dbReference type="NCBI Taxonomy" id="84632"/>
    <lineage>
        <taxon>Bacteria</taxon>
        <taxon>Bacillati</taxon>
        <taxon>Actinomycetota</taxon>
        <taxon>Actinomycetes</taxon>
        <taxon>Kineosporiales</taxon>
        <taxon>Kineosporiaceae</taxon>
        <taxon>Kineosporia</taxon>
    </lineage>
</organism>
<reference evidence="1 2" key="1">
    <citation type="submission" date="2023-07" db="EMBL/GenBank/DDBJ databases">
        <title>Sequencing the genomes of 1000 actinobacteria strains.</title>
        <authorList>
            <person name="Klenk H.-P."/>
        </authorList>
    </citation>
    <scope>NUCLEOTIDE SEQUENCE [LARGE SCALE GENOMIC DNA]</scope>
    <source>
        <strain evidence="1 2">DSM 44388</strain>
    </source>
</reference>